<comment type="subcellular location">
    <subcellularLocation>
        <location evidence="1 14">Cell membrane</location>
        <topology evidence="1 14">Multi-pass membrane protein</topology>
    </subcellularLocation>
</comment>
<dbReference type="Ensembl" id="ENSCVAT00000026836.1">
    <property type="protein sequence ID" value="ENSCVAP00000018011.1"/>
    <property type="gene ID" value="ENSCVAG00000021200.1"/>
</dbReference>
<evidence type="ECO:0000256" key="13">
    <source>
        <dbReference type="RuleBase" id="RU000688"/>
    </source>
</evidence>
<keyword evidence="3 14" id="KW-0716">Sensory transduction</keyword>
<dbReference type="PROSITE" id="PS00237">
    <property type="entry name" value="G_PROTEIN_RECEP_F1_1"/>
    <property type="match status" value="1"/>
</dbReference>
<dbReference type="AlphaFoldDB" id="A0A3Q2DFK5"/>
<keyword evidence="7 13" id="KW-0297">G-protein coupled receptor</keyword>
<dbReference type="OMA" id="CANQLFG"/>
<name>A0A3Q2DFK5_CYPVA</name>
<keyword evidence="6 14" id="KW-1133">Transmembrane helix</keyword>
<dbReference type="FunFam" id="1.20.1070.10:FF:000024">
    <property type="entry name" value="Olfactory receptor"/>
    <property type="match status" value="1"/>
</dbReference>
<feature type="transmembrane region" description="Helical" evidence="14">
    <location>
        <begin position="51"/>
        <end position="75"/>
    </location>
</feature>
<reference evidence="16" key="1">
    <citation type="submission" date="2025-08" db="UniProtKB">
        <authorList>
            <consortium name="Ensembl"/>
        </authorList>
    </citation>
    <scope>IDENTIFICATION</scope>
</reference>
<dbReference type="PROSITE" id="PS50262">
    <property type="entry name" value="G_PROTEIN_RECEP_F1_2"/>
    <property type="match status" value="1"/>
</dbReference>
<evidence type="ECO:0000256" key="2">
    <source>
        <dbReference type="ARBA" id="ARBA00022475"/>
    </source>
</evidence>
<reference evidence="16" key="2">
    <citation type="submission" date="2025-09" db="UniProtKB">
        <authorList>
            <consortium name="Ensembl"/>
        </authorList>
    </citation>
    <scope>IDENTIFICATION</scope>
</reference>
<feature type="transmembrane region" description="Helical" evidence="14">
    <location>
        <begin position="87"/>
        <end position="112"/>
    </location>
</feature>
<evidence type="ECO:0000256" key="1">
    <source>
        <dbReference type="ARBA" id="ARBA00004651"/>
    </source>
</evidence>
<evidence type="ECO:0000256" key="8">
    <source>
        <dbReference type="ARBA" id="ARBA00023136"/>
    </source>
</evidence>
<dbReference type="Pfam" id="PF13853">
    <property type="entry name" value="7tm_4"/>
    <property type="match status" value="1"/>
</dbReference>
<proteinExistence type="inferred from homology"/>
<feature type="transmembrane region" description="Helical" evidence="14">
    <location>
        <begin position="124"/>
        <end position="146"/>
    </location>
</feature>
<evidence type="ECO:0000256" key="6">
    <source>
        <dbReference type="ARBA" id="ARBA00022989"/>
    </source>
</evidence>
<evidence type="ECO:0000256" key="7">
    <source>
        <dbReference type="ARBA" id="ARBA00023040"/>
    </source>
</evidence>
<keyword evidence="17" id="KW-1185">Reference proteome</keyword>
<feature type="transmembrane region" description="Helical" evidence="14">
    <location>
        <begin position="167"/>
        <end position="188"/>
    </location>
</feature>
<dbReference type="Gene3D" id="1.20.1070.10">
    <property type="entry name" value="Rhodopsin 7-helix transmembrane proteins"/>
    <property type="match status" value="1"/>
</dbReference>
<evidence type="ECO:0000256" key="4">
    <source>
        <dbReference type="ARBA" id="ARBA00022692"/>
    </source>
</evidence>
<comment type="similarity">
    <text evidence="13">Belongs to the G-protein coupled receptor 1 family.</text>
</comment>
<feature type="domain" description="G-protein coupled receptors family 1 profile" evidence="15">
    <location>
        <begin position="67"/>
        <end position="317"/>
    </location>
</feature>
<evidence type="ECO:0000256" key="5">
    <source>
        <dbReference type="ARBA" id="ARBA00022725"/>
    </source>
</evidence>
<dbReference type="PRINTS" id="PR00237">
    <property type="entry name" value="GPCRRHODOPSN"/>
</dbReference>
<dbReference type="InterPro" id="IPR000725">
    <property type="entry name" value="Olfact_rcpt"/>
</dbReference>
<evidence type="ECO:0000256" key="12">
    <source>
        <dbReference type="ARBA" id="ARBA00023224"/>
    </source>
</evidence>
<evidence type="ECO:0000256" key="9">
    <source>
        <dbReference type="ARBA" id="ARBA00023157"/>
    </source>
</evidence>
<feature type="transmembrane region" description="Helical" evidence="14">
    <location>
        <begin position="296"/>
        <end position="319"/>
    </location>
</feature>
<dbReference type="PRINTS" id="PR00245">
    <property type="entry name" value="OLFACTORYR"/>
</dbReference>
<evidence type="ECO:0000256" key="11">
    <source>
        <dbReference type="ARBA" id="ARBA00023180"/>
    </source>
</evidence>
<keyword evidence="2 14" id="KW-1003">Cell membrane</keyword>
<evidence type="ECO:0000256" key="14">
    <source>
        <dbReference type="RuleBase" id="RU363047"/>
    </source>
</evidence>
<dbReference type="InterPro" id="IPR052921">
    <property type="entry name" value="GPCR1_Superfamily_Member"/>
</dbReference>
<dbReference type="InterPro" id="IPR000276">
    <property type="entry name" value="GPCR_Rhodpsn"/>
</dbReference>
<evidence type="ECO:0000313" key="17">
    <source>
        <dbReference type="Proteomes" id="UP000265020"/>
    </source>
</evidence>
<dbReference type="SUPFAM" id="SSF81321">
    <property type="entry name" value="Family A G protein-coupled receptor-like"/>
    <property type="match status" value="1"/>
</dbReference>
<dbReference type="InterPro" id="IPR017452">
    <property type="entry name" value="GPCR_Rhodpsn_7TM"/>
</dbReference>
<feature type="transmembrane region" description="Helical" evidence="14">
    <location>
        <begin position="265"/>
        <end position="284"/>
    </location>
</feature>
<dbReference type="GO" id="GO:0004930">
    <property type="term" value="F:G protein-coupled receptor activity"/>
    <property type="evidence" value="ECO:0007669"/>
    <property type="project" value="UniProtKB-KW"/>
</dbReference>
<dbReference type="GO" id="GO:0005886">
    <property type="term" value="C:plasma membrane"/>
    <property type="evidence" value="ECO:0007669"/>
    <property type="project" value="UniProtKB-SubCell"/>
</dbReference>
<dbReference type="Proteomes" id="UP000265020">
    <property type="component" value="Unassembled WGS sequence"/>
</dbReference>
<accession>A0A3Q2DFK5</accession>
<protein>
    <recommendedName>
        <fullName evidence="14">Olfactory receptor</fullName>
    </recommendedName>
</protein>
<feature type="transmembrane region" description="Helical" evidence="14">
    <location>
        <begin position="222"/>
        <end position="244"/>
    </location>
</feature>
<evidence type="ECO:0000256" key="10">
    <source>
        <dbReference type="ARBA" id="ARBA00023170"/>
    </source>
</evidence>
<dbReference type="PANTHER" id="PTHR26451">
    <property type="entry name" value="G_PROTEIN_RECEP_F1_2 DOMAIN-CONTAINING PROTEIN"/>
    <property type="match status" value="1"/>
</dbReference>
<keyword evidence="9" id="KW-1015">Disulfide bond</keyword>
<organism evidence="16 17">
    <name type="scientific">Cyprinodon variegatus</name>
    <name type="common">Sheepshead minnow</name>
    <dbReference type="NCBI Taxonomy" id="28743"/>
    <lineage>
        <taxon>Eukaryota</taxon>
        <taxon>Metazoa</taxon>
        <taxon>Chordata</taxon>
        <taxon>Craniata</taxon>
        <taxon>Vertebrata</taxon>
        <taxon>Euteleostomi</taxon>
        <taxon>Actinopterygii</taxon>
        <taxon>Neopterygii</taxon>
        <taxon>Teleostei</taxon>
        <taxon>Neoteleostei</taxon>
        <taxon>Acanthomorphata</taxon>
        <taxon>Ovalentaria</taxon>
        <taxon>Atherinomorphae</taxon>
        <taxon>Cyprinodontiformes</taxon>
        <taxon>Cyprinodontidae</taxon>
        <taxon>Cyprinodon</taxon>
    </lineage>
</organism>
<feature type="transmembrane region" description="Helical" evidence="14">
    <location>
        <begin position="21"/>
        <end position="39"/>
    </location>
</feature>
<dbReference type="GO" id="GO:0005549">
    <property type="term" value="F:odorant binding"/>
    <property type="evidence" value="ECO:0007669"/>
    <property type="project" value="TreeGrafter"/>
</dbReference>
<keyword evidence="4 13" id="KW-0812">Transmembrane</keyword>
<sequence length="347" mass="39846">MAAHCSPSGWVKITMTNFTHFSFFTLDMMVNSTLAPYLILGAYLDIKQFKYLLFLIILCLYMFIVASNVLLSVVIAVNRSLHEPMYILLFVMFVNQLFGSTSLFPFLLVQILSDVHTISVPLCFLQVYCLHIYGSIEYFTLTIMSYDRYLAICYPLQYNSRMTNRKVAALIVLEWVSSCVIVSIYTSMSYSLDHCKNVLNRVYCNNYSLVQLTCSDTTINNIYGLISTVFSVCLPVILIIYTYMRILKVCYSGSKATRQKAVSTCTPHLASLLNFTLGVWVEILQSRLQWSHAPKIFEIFLSIYFLICQPLFNPLVYGLKLSKIRDHFHCLESDTLAGHKNEEFLKI</sequence>
<keyword evidence="8 14" id="KW-0472">Membrane</keyword>
<evidence type="ECO:0000313" key="16">
    <source>
        <dbReference type="Ensembl" id="ENSCVAP00000018011.1"/>
    </source>
</evidence>
<keyword evidence="11" id="KW-0325">Glycoprotein</keyword>
<dbReference type="GeneTree" id="ENSGT00950000183048"/>
<evidence type="ECO:0000256" key="3">
    <source>
        <dbReference type="ARBA" id="ARBA00022606"/>
    </source>
</evidence>
<keyword evidence="12 13" id="KW-0807">Transducer</keyword>
<dbReference type="PANTHER" id="PTHR26451:SF885">
    <property type="entry name" value="OLFACTORY RECEPTOR"/>
    <property type="match status" value="1"/>
</dbReference>
<keyword evidence="5 14" id="KW-0552">Olfaction</keyword>
<dbReference type="GO" id="GO:0004984">
    <property type="term" value="F:olfactory receptor activity"/>
    <property type="evidence" value="ECO:0007669"/>
    <property type="project" value="InterPro"/>
</dbReference>
<evidence type="ECO:0000259" key="15">
    <source>
        <dbReference type="PROSITE" id="PS50262"/>
    </source>
</evidence>
<keyword evidence="10 13" id="KW-0675">Receptor</keyword>